<evidence type="ECO:0000256" key="1">
    <source>
        <dbReference type="SAM" id="MobiDB-lite"/>
    </source>
</evidence>
<dbReference type="Proteomes" id="UP000245609">
    <property type="component" value="Unassembled WGS sequence"/>
</dbReference>
<feature type="compositionally biased region" description="Low complexity" evidence="1">
    <location>
        <begin position="149"/>
        <end position="167"/>
    </location>
</feature>
<feature type="compositionally biased region" description="Polar residues" evidence="1">
    <location>
        <begin position="168"/>
        <end position="198"/>
    </location>
</feature>
<keyword evidence="3" id="KW-1185">Reference proteome</keyword>
<feature type="region of interest" description="Disordered" evidence="1">
    <location>
        <begin position="149"/>
        <end position="198"/>
    </location>
</feature>
<comment type="caution">
    <text evidence="2">The sequence shown here is derived from an EMBL/GenBank/DDBJ whole genome shotgun (WGS) entry which is preliminary data.</text>
</comment>
<dbReference type="STRING" id="133381.A0A2T9ZF55"/>
<sequence>MHPLDQSRLDVVRKLPQPPSLQSQPPSLASDQYFPPYYSSNNNNSQQSHHLSNRSNSGPGSNNPNLYHQPPPDFHPQLNPHNSINSYVNHPSYTLQNSSSNSNQNSQHLPPPSSATPAGVPVGPPSLINPNSAQSIGFNDIVANPLYDNNSPTTNTSNGNNAAPNGNYWSTNLNSHPINHQNQNSSIRQSYPNSLEKI</sequence>
<feature type="compositionally biased region" description="Polar residues" evidence="1">
    <location>
        <begin position="79"/>
        <end position="94"/>
    </location>
</feature>
<name>A0A2T9ZF55_9FUNG</name>
<evidence type="ECO:0000313" key="2">
    <source>
        <dbReference type="EMBL" id="PVV03195.1"/>
    </source>
</evidence>
<feature type="region of interest" description="Disordered" evidence="1">
    <location>
        <begin position="1"/>
        <end position="133"/>
    </location>
</feature>
<organism evidence="2 3">
    <name type="scientific">Smittium megazygosporum</name>
    <dbReference type="NCBI Taxonomy" id="133381"/>
    <lineage>
        <taxon>Eukaryota</taxon>
        <taxon>Fungi</taxon>
        <taxon>Fungi incertae sedis</taxon>
        <taxon>Zoopagomycota</taxon>
        <taxon>Kickxellomycotina</taxon>
        <taxon>Harpellomycetes</taxon>
        <taxon>Harpellales</taxon>
        <taxon>Legeriomycetaceae</taxon>
        <taxon>Smittium</taxon>
    </lineage>
</organism>
<gene>
    <name evidence="2" type="ORF">BB560_002328</name>
</gene>
<feature type="compositionally biased region" description="Low complexity" evidence="1">
    <location>
        <begin position="39"/>
        <end position="65"/>
    </location>
</feature>
<feature type="compositionally biased region" description="Basic and acidic residues" evidence="1">
    <location>
        <begin position="1"/>
        <end position="13"/>
    </location>
</feature>
<protein>
    <submittedName>
        <fullName evidence="2">Uncharacterized protein</fullName>
    </submittedName>
</protein>
<proteinExistence type="predicted"/>
<accession>A0A2T9ZF55</accession>
<dbReference type="AlphaFoldDB" id="A0A2T9ZF55"/>
<feature type="compositionally biased region" description="Low complexity" evidence="1">
    <location>
        <begin position="95"/>
        <end position="108"/>
    </location>
</feature>
<evidence type="ECO:0000313" key="3">
    <source>
        <dbReference type="Proteomes" id="UP000245609"/>
    </source>
</evidence>
<reference evidence="2 3" key="1">
    <citation type="journal article" date="2018" name="MBio">
        <title>Comparative Genomics Reveals the Core Gene Toolbox for the Fungus-Insect Symbiosis.</title>
        <authorList>
            <person name="Wang Y."/>
            <person name="Stata M."/>
            <person name="Wang W."/>
            <person name="Stajich J.E."/>
            <person name="White M.M."/>
            <person name="Moncalvo J.M."/>
        </authorList>
    </citation>
    <scope>NUCLEOTIDE SEQUENCE [LARGE SCALE GENOMIC DNA]</scope>
    <source>
        <strain evidence="2 3">SC-DP-2</strain>
    </source>
</reference>
<dbReference type="EMBL" id="MBFS01000264">
    <property type="protein sequence ID" value="PVV03195.1"/>
    <property type="molecule type" value="Genomic_DNA"/>
</dbReference>